<keyword evidence="4" id="KW-0902">Two-component regulatory system</keyword>
<evidence type="ECO:0000256" key="2">
    <source>
        <dbReference type="ARBA" id="ARBA00012438"/>
    </source>
</evidence>
<dbReference type="Pfam" id="PF00512">
    <property type="entry name" value="HisKA"/>
    <property type="match status" value="1"/>
</dbReference>
<evidence type="ECO:0000256" key="7">
    <source>
        <dbReference type="SAM" id="Phobius"/>
    </source>
</evidence>
<dbReference type="PROSITE" id="PS50109">
    <property type="entry name" value="HIS_KIN"/>
    <property type="match status" value="1"/>
</dbReference>
<accession>A0ABY7T5T5</accession>
<dbReference type="SUPFAM" id="SSF47384">
    <property type="entry name" value="Homodimeric domain of signal transducing histidine kinase"/>
    <property type="match status" value="1"/>
</dbReference>
<dbReference type="CDD" id="cd00082">
    <property type="entry name" value="HisKA"/>
    <property type="match status" value="1"/>
</dbReference>
<feature type="coiled-coil region" evidence="6">
    <location>
        <begin position="336"/>
        <end position="389"/>
    </location>
</feature>
<dbReference type="PROSITE" id="PS50110">
    <property type="entry name" value="RESPONSE_REGULATORY"/>
    <property type="match status" value="2"/>
</dbReference>
<dbReference type="PANTHER" id="PTHR45339:SF1">
    <property type="entry name" value="HYBRID SIGNAL TRANSDUCTION HISTIDINE KINASE J"/>
    <property type="match status" value="1"/>
</dbReference>
<dbReference type="Gene3D" id="3.30.565.10">
    <property type="entry name" value="Histidine kinase-like ATPase, C-terminal domain"/>
    <property type="match status" value="1"/>
</dbReference>
<sequence length="896" mass="102316">MLIWVISYLFINHKQKQLTSFTSDLTRIQIQYLESTGYLQKFMLSGFHSPIFYRSGNQLDVDQFLLLQKTITYHLHNLKQKANQNHININEQLDSLINLSAHSLALGNELKGLYYNKGFEDYGMEGQMRKSAHWIEDSSAVAKYDILQLRRHEKDYMLRGRSEYATLFFSQIDALIKKTPANSKSYGALINYKARFAQLVNYAEKLGIGQQDGVVPRILDNINKFEQQYNLTGTQAINITNQLQLTFTLILVAVSVLLLIIILTISLILPRFLTRDIKELNQQMEAFIKSDFEDIQDLKTENSIMPNSTEIEKLYNDFNLLKSTLKSFIYRLNYRSEELQSLNEELQVQSEELQAQSEEFQILNEELKLQKEQEHIAREEAEKANQAKSVFLATMSHEIRTPMNGVLGMASLLHDTNLDAEQREYVETVQRSGETLLNVINDILDFSKIESGKLELDPHDFDLRQCIEEVMDMFAGKAAHSGLDLVYQIDHEVPLQLVADSMRLKQVLINLLGNAIKFTSKGEVFLGISLLKRTDDQKLELAFEVRDTGIGIPKDKIAHLFQAFSQVDSSTTRKYGGSGLGLAICERLVHLMQGNIIVESQVGLGTAFHFTIEAEISRQAVRTVVQYNMEGHENKRVLVVDDNATNRKILRVQLEQWRLIPVMASSGDEALQILTGQSFDLIISDMQMPEMDGVQLSRQIKEKYKNLPIVLLSSIGDETKGKYPDLFASVLTKPVKQQHLCKVIEMVLSQAIEPQKVEPVQILLSKEFSEKYPMRIIIAEDNLINQKLIVRILHKLGYEPHIANNGVELLAMMELNEYDVVLMDIQMPEMDGLEATQIIRSNMEKQPIIIAMTANAMQEDKDLCINIGMNFYLPKPLRIEALLDVLTEAANYNNVH</sequence>
<dbReference type="InterPro" id="IPR004358">
    <property type="entry name" value="Sig_transdc_His_kin-like_C"/>
</dbReference>
<evidence type="ECO:0000259" key="8">
    <source>
        <dbReference type="PROSITE" id="PS50109"/>
    </source>
</evidence>
<dbReference type="InterPro" id="IPR003661">
    <property type="entry name" value="HisK_dim/P_dom"/>
</dbReference>
<feature type="transmembrane region" description="Helical" evidence="7">
    <location>
        <begin position="245"/>
        <end position="269"/>
    </location>
</feature>
<dbReference type="InterPro" id="IPR036890">
    <property type="entry name" value="HATPase_C_sf"/>
</dbReference>
<dbReference type="SMART" id="SM00388">
    <property type="entry name" value="HisKA"/>
    <property type="match status" value="1"/>
</dbReference>
<keyword evidence="3 5" id="KW-0597">Phosphoprotein</keyword>
<dbReference type="InterPro" id="IPR011006">
    <property type="entry name" value="CheY-like_superfamily"/>
</dbReference>
<dbReference type="Pfam" id="PF02518">
    <property type="entry name" value="HATPase_c"/>
    <property type="match status" value="1"/>
</dbReference>
<feature type="domain" description="Response regulatory" evidence="9">
    <location>
        <begin position="636"/>
        <end position="748"/>
    </location>
</feature>
<dbReference type="InterPro" id="IPR001789">
    <property type="entry name" value="Sig_transdc_resp-reg_receiver"/>
</dbReference>
<dbReference type="Gene3D" id="1.10.287.130">
    <property type="match status" value="1"/>
</dbReference>
<keyword evidence="7" id="KW-1133">Transmembrane helix</keyword>
<dbReference type="Pfam" id="PF00072">
    <property type="entry name" value="Response_reg"/>
    <property type="match status" value="2"/>
</dbReference>
<dbReference type="Gene3D" id="3.40.50.2300">
    <property type="match status" value="2"/>
</dbReference>
<feature type="modified residue" description="4-aspartylphosphate" evidence="5">
    <location>
        <position position="685"/>
    </location>
</feature>
<feature type="domain" description="Response regulatory" evidence="9">
    <location>
        <begin position="775"/>
        <end position="890"/>
    </location>
</feature>
<evidence type="ECO:0000313" key="10">
    <source>
        <dbReference type="EMBL" id="WCT10627.1"/>
    </source>
</evidence>
<dbReference type="Gene3D" id="6.10.340.10">
    <property type="match status" value="1"/>
</dbReference>
<dbReference type="RefSeq" id="WP_273628817.1">
    <property type="nucleotide sequence ID" value="NZ_CP117167.1"/>
</dbReference>
<feature type="domain" description="Histidine kinase" evidence="8">
    <location>
        <begin position="394"/>
        <end position="616"/>
    </location>
</feature>
<reference evidence="10 11" key="1">
    <citation type="submission" date="2023-02" db="EMBL/GenBank/DDBJ databases">
        <title>Genome sequence of Mucilaginibacter jinjuensis strain KACC 16571.</title>
        <authorList>
            <person name="Kim S."/>
            <person name="Heo J."/>
            <person name="Kwon S.-W."/>
        </authorList>
    </citation>
    <scope>NUCLEOTIDE SEQUENCE [LARGE SCALE GENOMIC DNA]</scope>
    <source>
        <strain evidence="10 11">KACC 16571</strain>
    </source>
</reference>
<keyword evidence="7" id="KW-0812">Transmembrane</keyword>
<organism evidence="10 11">
    <name type="scientific">Mucilaginibacter jinjuensis</name>
    <dbReference type="NCBI Taxonomy" id="1176721"/>
    <lineage>
        <taxon>Bacteria</taxon>
        <taxon>Pseudomonadati</taxon>
        <taxon>Bacteroidota</taxon>
        <taxon>Sphingobacteriia</taxon>
        <taxon>Sphingobacteriales</taxon>
        <taxon>Sphingobacteriaceae</taxon>
        <taxon>Mucilaginibacter</taxon>
    </lineage>
</organism>
<keyword evidence="11" id="KW-1185">Reference proteome</keyword>
<protein>
    <recommendedName>
        <fullName evidence="2">histidine kinase</fullName>
        <ecNumber evidence="2">2.7.13.3</ecNumber>
    </recommendedName>
</protein>
<dbReference type="SMART" id="SM00387">
    <property type="entry name" value="HATPase_c"/>
    <property type="match status" value="1"/>
</dbReference>
<gene>
    <name evidence="10" type="ORF">PQO05_17970</name>
</gene>
<evidence type="ECO:0000256" key="3">
    <source>
        <dbReference type="ARBA" id="ARBA00022553"/>
    </source>
</evidence>
<dbReference type="PANTHER" id="PTHR45339">
    <property type="entry name" value="HYBRID SIGNAL TRANSDUCTION HISTIDINE KINASE J"/>
    <property type="match status" value="1"/>
</dbReference>
<comment type="catalytic activity">
    <reaction evidence="1">
        <text>ATP + protein L-histidine = ADP + protein N-phospho-L-histidine.</text>
        <dbReference type="EC" id="2.7.13.3"/>
    </reaction>
</comment>
<dbReference type="SMART" id="SM00448">
    <property type="entry name" value="REC"/>
    <property type="match status" value="2"/>
</dbReference>
<evidence type="ECO:0000256" key="1">
    <source>
        <dbReference type="ARBA" id="ARBA00000085"/>
    </source>
</evidence>
<evidence type="ECO:0000313" key="11">
    <source>
        <dbReference type="Proteomes" id="UP001216139"/>
    </source>
</evidence>
<dbReference type="EMBL" id="CP117167">
    <property type="protein sequence ID" value="WCT10627.1"/>
    <property type="molecule type" value="Genomic_DNA"/>
</dbReference>
<dbReference type="InterPro" id="IPR003594">
    <property type="entry name" value="HATPase_dom"/>
</dbReference>
<evidence type="ECO:0000256" key="5">
    <source>
        <dbReference type="PROSITE-ProRule" id="PRU00169"/>
    </source>
</evidence>
<dbReference type="CDD" id="cd17546">
    <property type="entry name" value="REC_hyHK_CKI1_RcsC-like"/>
    <property type="match status" value="2"/>
</dbReference>
<proteinExistence type="predicted"/>
<name>A0ABY7T5T5_9SPHI</name>
<dbReference type="Proteomes" id="UP001216139">
    <property type="component" value="Chromosome"/>
</dbReference>
<evidence type="ECO:0000256" key="4">
    <source>
        <dbReference type="ARBA" id="ARBA00023012"/>
    </source>
</evidence>
<dbReference type="InterPro" id="IPR005467">
    <property type="entry name" value="His_kinase_dom"/>
</dbReference>
<keyword evidence="7" id="KW-0472">Membrane</keyword>
<dbReference type="EC" id="2.7.13.3" evidence="2"/>
<dbReference type="PRINTS" id="PR00344">
    <property type="entry name" value="BCTRLSENSOR"/>
</dbReference>
<evidence type="ECO:0000259" key="9">
    <source>
        <dbReference type="PROSITE" id="PS50110"/>
    </source>
</evidence>
<feature type="modified residue" description="4-aspartylphosphate" evidence="5">
    <location>
        <position position="824"/>
    </location>
</feature>
<keyword evidence="6" id="KW-0175">Coiled coil</keyword>
<dbReference type="SUPFAM" id="SSF55874">
    <property type="entry name" value="ATPase domain of HSP90 chaperone/DNA topoisomerase II/histidine kinase"/>
    <property type="match status" value="1"/>
</dbReference>
<dbReference type="CDD" id="cd16922">
    <property type="entry name" value="HATPase_EvgS-ArcB-TorS-like"/>
    <property type="match status" value="1"/>
</dbReference>
<dbReference type="InterPro" id="IPR036097">
    <property type="entry name" value="HisK_dim/P_sf"/>
</dbReference>
<dbReference type="SUPFAM" id="SSF52172">
    <property type="entry name" value="CheY-like"/>
    <property type="match status" value="2"/>
</dbReference>
<evidence type="ECO:0000256" key="6">
    <source>
        <dbReference type="SAM" id="Coils"/>
    </source>
</evidence>